<organism evidence="2">
    <name type="scientific">Anthurium amnicola</name>
    <dbReference type="NCBI Taxonomy" id="1678845"/>
    <lineage>
        <taxon>Eukaryota</taxon>
        <taxon>Viridiplantae</taxon>
        <taxon>Streptophyta</taxon>
        <taxon>Embryophyta</taxon>
        <taxon>Tracheophyta</taxon>
        <taxon>Spermatophyta</taxon>
        <taxon>Magnoliopsida</taxon>
        <taxon>Liliopsida</taxon>
        <taxon>Araceae</taxon>
        <taxon>Pothoideae</taxon>
        <taxon>Potheae</taxon>
        <taxon>Anthurium</taxon>
    </lineage>
</organism>
<feature type="region of interest" description="Disordered" evidence="1">
    <location>
        <begin position="1"/>
        <end position="64"/>
    </location>
</feature>
<sequence>DEEDEDEGEGEGEEEDEDGENQVVPLSIQAGTTTTATAPSVASCSSSEESSSGRVREKSDLSSSHVHTHISLSLSDSKPSLPKFISPKHNLPIISRALCRSSSKRWDSYISVLKFTQAISSTIEIGNHGQRFFPILKPPPMEAFPTNLTLPPTAGRRGALPSTIRPPPPPPSAADGGCSLPWKWKDAGTRKRPRCPPWPAHRVGRLRMSCHVEDYEPLMPSYRVIADLRSQVLHLGHGSSQYSENT</sequence>
<dbReference type="EMBL" id="GDJX01005740">
    <property type="protein sequence ID" value="JAT62196.1"/>
    <property type="molecule type" value="Transcribed_RNA"/>
</dbReference>
<feature type="non-terminal residue" evidence="2">
    <location>
        <position position="1"/>
    </location>
</feature>
<accession>A0A1D1Z5P0</accession>
<feature type="compositionally biased region" description="Low complexity" evidence="1">
    <location>
        <begin position="27"/>
        <end position="52"/>
    </location>
</feature>
<dbReference type="AlphaFoldDB" id="A0A1D1Z5P0"/>
<gene>
    <name evidence="2" type="primary">At5g57720</name>
    <name evidence="2" type="ORF">g.44393</name>
</gene>
<proteinExistence type="predicted"/>
<protein>
    <submittedName>
        <fullName evidence="2">B3 domain-containing protein At5g57720</fullName>
    </submittedName>
</protein>
<reference evidence="2" key="1">
    <citation type="submission" date="2015-07" db="EMBL/GenBank/DDBJ databases">
        <title>Transcriptome Assembly of Anthurium amnicola.</title>
        <authorList>
            <person name="Suzuki J."/>
        </authorList>
    </citation>
    <scope>NUCLEOTIDE SEQUENCE</scope>
</reference>
<evidence type="ECO:0000313" key="2">
    <source>
        <dbReference type="EMBL" id="JAT62196.1"/>
    </source>
</evidence>
<name>A0A1D1Z5P0_9ARAE</name>
<feature type="compositionally biased region" description="Acidic residues" evidence="1">
    <location>
        <begin position="1"/>
        <end position="20"/>
    </location>
</feature>
<evidence type="ECO:0000256" key="1">
    <source>
        <dbReference type="SAM" id="MobiDB-lite"/>
    </source>
</evidence>